<organism evidence="2 3">
    <name type="scientific">Lentithecium fluviatile CBS 122367</name>
    <dbReference type="NCBI Taxonomy" id="1168545"/>
    <lineage>
        <taxon>Eukaryota</taxon>
        <taxon>Fungi</taxon>
        <taxon>Dikarya</taxon>
        <taxon>Ascomycota</taxon>
        <taxon>Pezizomycotina</taxon>
        <taxon>Dothideomycetes</taxon>
        <taxon>Pleosporomycetidae</taxon>
        <taxon>Pleosporales</taxon>
        <taxon>Massarineae</taxon>
        <taxon>Lentitheciaceae</taxon>
        <taxon>Lentithecium</taxon>
    </lineage>
</organism>
<proteinExistence type="predicted"/>
<protein>
    <submittedName>
        <fullName evidence="2">Uncharacterized protein</fullName>
    </submittedName>
</protein>
<evidence type="ECO:0000313" key="3">
    <source>
        <dbReference type="Proteomes" id="UP000799291"/>
    </source>
</evidence>
<dbReference type="AlphaFoldDB" id="A0A6G1JMR7"/>
<name>A0A6G1JMR7_9PLEO</name>
<evidence type="ECO:0000313" key="2">
    <source>
        <dbReference type="EMBL" id="KAF2691531.1"/>
    </source>
</evidence>
<reference evidence="2" key="1">
    <citation type="journal article" date="2020" name="Stud. Mycol.">
        <title>101 Dothideomycetes genomes: a test case for predicting lifestyles and emergence of pathogens.</title>
        <authorList>
            <person name="Haridas S."/>
            <person name="Albert R."/>
            <person name="Binder M."/>
            <person name="Bloem J."/>
            <person name="Labutti K."/>
            <person name="Salamov A."/>
            <person name="Andreopoulos B."/>
            <person name="Baker S."/>
            <person name="Barry K."/>
            <person name="Bills G."/>
            <person name="Bluhm B."/>
            <person name="Cannon C."/>
            <person name="Castanera R."/>
            <person name="Culley D."/>
            <person name="Daum C."/>
            <person name="Ezra D."/>
            <person name="Gonzalez J."/>
            <person name="Henrissat B."/>
            <person name="Kuo A."/>
            <person name="Liang C."/>
            <person name="Lipzen A."/>
            <person name="Lutzoni F."/>
            <person name="Magnuson J."/>
            <person name="Mondo S."/>
            <person name="Nolan M."/>
            <person name="Ohm R."/>
            <person name="Pangilinan J."/>
            <person name="Park H.-J."/>
            <person name="Ramirez L."/>
            <person name="Alfaro M."/>
            <person name="Sun H."/>
            <person name="Tritt A."/>
            <person name="Yoshinaga Y."/>
            <person name="Zwiers L.-H."/>
            <person name="Turgeon B."/>
            <person name="Goodwin S."/>
            <person name="Spatafora J."/>
            <person name="Crous P."/>
            <person name="Grigoriev I."/>
        </authorList>
    </citation>
    <scope>NUCLEOTIDE SEQUENCE</scope>
    <source>
        <strain evidence="2">CBS 122367</strain>
    </source>
</reference>
<accession>A0A6G1JMR7</accession>
<dbReference type="OrthoDB" id="5419508at2759"/>
<feature type="region of interest" description="Disordered" evidence="1">
    <location>
        <begin position="261"/>
        <end position="298"/>
    </location>
</feature>
<dbReference type="EMBL" id="MU005569">
    <property type="protein sequence ID" value="KAF2691531.1"/>
    <property type="molecule type" value="Genomic_DNA"/>
</dbReference>
<gene>
    <name evidence="2" type="ORF">K458DRAFT_286595</name>
</gene>
<feature type="non-terminal residue" evidence="2">
    <location>
        <position position="298"/>
    </location>
</feature>
<sequence length="298" mass="34001">MPGPLSPLAPLPEAVTQAAVMATSLTAWQPQAVIQEFLDMTQQFLAIVGRDTLLGRADRKPDPFIPSLGNLYNRLLSGQRPPSPIESHANADPNATQTLHRRTSKGLLQRPLEDYEDLYYALLALTQEMHQTLCLRINNGFCTISSPIHEDGQSVAQVLDFLHGCWTLLNNPAVARALDGTIRAWRFKRLKGQLTRQFHDGQFTQEDYYELREDLEDPTAYPSITGLKFETMGRSAALINTELKQKYRKVFSAERKEKVRKERWGGKKRQLEKIEKKRSAELQKRMSGEKLNQERRIS</sequence>
<keyword evidence="3" id="KW-1185">Reference proteome</keyword>
<dbReference type="Proteomes" id="UP000799291">
    <property type="component" value="Unassembled WGS sequence"/>
</dbReference>
<evidence type="ECO:0000256" key="1">
    <source>
        <dbReference type="SAM" id="MobiDB-lite"/>
    </source>
</evidence>